<evidence type="ECO:0000256" key="2">
    <source>
        <dbReference type="ARBA" id="ARBA00022737"/>
    </source>
</evidence>
<dbReference type="GO" id="GO:0030198">
    <property type="term" value="P:extracellular matrix organization"/>
    <property type="evidence" value="ECO:0007669"/>
    <property type="project" value="TreeGrafter"/>
</dbReference>
<name>A0A3B4D1N0_PYGNA</name>
<dbReference type="InterPro" id="IPR032675">
    <property type="entry name" value="LRR_dom_sf"/>
</dbReference>
<feature type="region of interest" description="Disordered" evidence="3">
    <location>
        <begin position="58"/>
        <end position="121"/>
    </location>
</feature>
<dbReference type="FunFam" id="3.80.10.10:FF:000772">
    <property type="entry name" value="Extracellular matrix protein 2"/>
    <property type="match status" value="1"/>
</dbReference>
<organism evidence="4 5">
    <name type="scientific">Pygocentrus nattereri</name>
    <name type="common">Red-bellied piranha</name>
    <dbReference type="NCBI Taxonomy" id="42514"/>
    <lineage>
        <taxon>Eukaryota</taxon>
        <taxon>Metazoa</taxon>
        <taxon>Chordata</taxon>
        <taxon>Craniata</taxon>
        <taxon>Vertebrata</taxon>
        <taxon>Euteleostomi</taxon>
        <taxon>Actinopterygii</taxon>
        <taxon>Neopterygii</taxon>
        <taxon>Teleostei</taxon>
        <taxon>Ostariophysi</taxon>
        <taxon>Characiformes</taxon>
        <taxon>Characoidei</taxon>
        <taxon>Pygocentrus</taxon>
    </lineage>
</organism>
<dbReference type="GO" id="GO:0031012">
    <property type="term" value="C:extracellular matrix"/>
    <property type="evidence" value="ECO:0007669"/>
    <property type="project" value="TreeGrafter"/>
</dbReference>
<reference evidence="4" key="3">
    <citation type="submission" date="2025-09" db="UniProtKB">
        <authorList>
            <consortium name="Ensembl"/>
        </authorList>
    </citation>
    <scope>IDENTIFICATION</scope>
</reference>
<dbReference type="PANTHER" id="PTHR46544">
    <property type="entry name" value="EXTRACELLULAR MATRIX PROTEIN 2-RELATED"/>
    <property type="match status" value="1"/>
</dbReference>
<dbReference type="SMART" id="SM00369">
    <property type="entry name" value="LRR_TYP"/>
    <property type="match status" value="10"/>
</dbReference>
<dbReference type="STRING" id="42514.ENSPNAP00000018242"/>
<dbReference type="PROSITE" id="PS51450">
    <property type="entry name" value="LRR"/>
    <property type="match status" value="2"/>
</dbReference>
<dbReference type="Ensembl" id="ENSPNAT00000027350.2">
    <property type="protein sequence ID" value="ENSPNAP00000018242.2"/>
    <property type="gene ID" value="ENSPNAG00000024631.2"/>
</dbReference>
<dbReference type="InterPro" id="IPR043184">
    <property type="entry name" value="ECM2"/>
</dbReference>
<dbReference type="SUPFAM" id="SSF52047">
    <property type="entry name" value="RNI-like"/>
    <property type="match status" value="1"/>
</dbReference>
<dbReference type="SMART" id="SM00364">
    <property type="entry name" value="LRR_BAC"/>
    <property type="match status" value="6"/>
</dbReference>
<evidence type="ECO:0000313" key="5">
    <source>
        <dbReference type="Proteomes" id="UP001501920"/>
    </source>
</evidence>
<dbReference type="GeneTree" id="ENSGT00940000164248"/>
<dbReference type="AlphaFoldDB" id="A0A3B4D1N0"/>
<dbReference type="Proteomes" id="UP001501920">
    <property type="component" value="Chromosome 9"/>
</dbReference>
<feature type="compositionally biased region" description="Acidic residues" evidence="3">
    <location>
        <begin position="74"/>
        <end position="111"/>
    </location>
</feature>
<dbReference type="Pfam" id="PF13855">
    <property type="entry name" value="LRR_8"/>
    <property type="match status" value="2"/>
</dbReference>
<evidence type="ECO:0000256" key="1">
    <source>
        <dbReference type="ARBA" id="ARBA00022614"/>
    </source>
</evidence>
<keyword evidence="2" id="KW-0677">Repeat</keyword>
<dbReference type="PANTHER" id="PTHR46544:SF2">
    <property type="entry name" value="EXTRACELLULAR MATRIX PROTEIN 2-RELATED"/>
    <property type="match status" value="1"/>
</dbReference>
<keyword evidence="1" id="KW-0433">Leucine-rich repeat</keyword>
<accession>A0A3B4D1N0</accession>
<dbReference type="Gene3D" id="3.80.10.10">
    <property type="entry name" value="Ribonuclease Inhibitor"/>
    <property type="match status" value="2"/>
</dbReference>
<sequence length="513" mass="58416">MMGSIFLGWPALLTHQMPMGRTLAVWVELASVLARRSGATGRLNTILNELREEKKRLLGLESESDEQVKKKKEDDDDDDEEEEEEDEEEEEEEEEEGEEEGQEEEEEEENEASNNSTASRDSFTDLLPEECQLGGGRISCKDIGMSHLPIITDLSITILELSGNNLTRLPPRGLSGLPNLEEVDLSRNLLDDSSISPNLFVNLTKLKRLTLDGNDLVTIPRLPPSLEELRINDNKINQLMSFKLPVGLSNLLVLELTGNILYEGSVELWAFRPLKVLKHLKLDNNRFSSIPNGLPRSLEDLRMSHNQIVEVQDHVLNKSVHLRVLDLSHNLLRENSFYPGAWINLPKLEALDMSHNQLSVVPPYLPRVLRQLSLQHNHIRAIPHYTLSHLRPGLQSLRLSHNQLVEEGLLGKSFRGAYKTLVELLLDNNWLESLPENIRHFKHLQLLRLDHNRITSVPVKSVCKVRMTESSPLVALHLENNHINVKKIRRTALSCIRDRHGVILEPQTTNEIQ</sequence>
<dbReference type="OMA" id="WGVCHPR"/>
<protein>
    <submittedName>
        <fullName evidence="4">Uncharacterized protein</fullName>
    </submittedName>
</protein>
<evidence type="ECO:0000256" key="3">
    <source>
        <dbReference type="SAM" id="MobiDB-lite"/>
    </source>
</evidence>
<reference evidence="4 5" key="1">
    <citation type="submission" date="2020-10" db="EMBL/GenBank/DDBJ databases">
        <title>Pygocentrus nattereri (red-bellied piranha) genome, fPygNat1, primary haplotype.</title>
        <authorList>
            <person name="Myers G."/>
            <person name="Meyer A."/>
            <person name="Karagic N."/>
            <person name="Pippel M."/>
            <person name="Winkler S."/>
            <person name="Tracey A."/>
            <person name="Wood J."/>
            <person name="Formenti G."/>
            <person name="Howe K."/>
            <person name="Fedrigo O."/>
            <person name="Jarvis E.D."/>
        </authorList>
    </citation>
    <scope>NUCLEOTIDE SEQUENCE [LARGE SCALE GENOMIC DNA]</scope>
</reference>
<reference evidence="4" key="2">
    <citation type="submission" date="2025-08" db="UniProtKB">
        <authorList>
            <consortium name="Ensembl"/>
        </authorList>
    </citation>
    <scope>IDENTIFICATION</scope>
</reference>
<dbReference type="InterPro" id="IPR003591">
    <property type="entry name" value="Leu-rich_rpt_typical-subtyp"/>
</dbReference>
<dbReference type="GO" id="GO:0010811">
    <property type="term" value="P:positive regulation of cell-substrate adhesion"/>
    <property type="evidence" value="ECO:0007669"/>
    <property type="project" value="TreeGrafter"/>
</dbReference>
<keyword evidence="5" id="KW-1185">Reference proteome</keyword>
<evidence type="ECO:0000313" key="4">
    <source>
        <dbReference type="Ensembl" id="ENSPNAP00000018242.2"/>
    </source>
</evidence>
<dbReference type="InterPro" id="IPR001611">
    <property type="entry name" value="Leu-rich_rpt"/>
</dbReference>
<dbReference type="GO" id="GO:0070052">
    <property type="term" value="F:collagen V binding"/>
    <property type="evidence" value="ECO:0007669"/>
    <property type="project" value="TreeGrafter"/>
</dbReference>
<dbReference type="PRINTS" id="PR00019">
    <property type="entry name" value="LEURICHRPT"/>
</dbReference>
<dbReference type="GO" id="GO:0008201">
    <property type="term" value="F:heparin binding"/>
    <property type="evidence" value="ECO:0007669"/>
    <property type="project" value="TreeGrafter"/>
</dbReference>
<proteinExistence type="predicted"/>
<feature type="compositionally biased region" description="Polar residues" evidence="3">
    <location>
        <begin position="112"/>
        <end position="121"/>
    </location>
</feature>